<organism evidence="2 3">
    <name type="scientific">Nezara viridula</name>
    <name type="common">Southern green stink bug</name>
    <name type="synonym">Cimex viridulus</name>
    <dbReference type="NCBI Taxonomy" id="85310"/>
    <lineage>
        <taxon>Eukaryota</taxon>
        <taxon>Metazoa</taxon>
        <taxon>Ecdysozoa</taxon>
        <taxon>Arthropoda</taxon>
        <taxon>Hexapoda</taxon>
        <taxon>Insecta</taxon>
        <taxon>Pterygota</taxon>
        <taxon>Neoptera</taxon>
        <taxon>Paraneoptera</taxon>
        <taxon>Hemiptera</taxon>
        <taxon>Heteroptera</taxon>
        <taxon>Panheteroptera</taxon>
        <taxon>Pentatomomorpha</taxon>
        <taxon>Pentatomoidea</taxon>
        <taxon>Pentatomidae</taxon>
        <taxon>Pentatominae</taxon>
        <taxon>Nezara</taxon>
    </lineage>
</organism>
<dbReference type="EMBL" id="OV725081">
    <property type="protein sequence ID" value="CAH1401764.1"/>
    <property type="molecule type" value="Genomic_DNA"/>
</dbReference>
<reference evidence="2" key="1">
    <citation type="submission" date="2022-01" db="EMBL/GenBank/DDBJ databases">
        <authorList>
            <person name="King R."/>
        </authorList>
    </citation>
    <scope>NUCLEOTIDE SEQUENCE</scope>
</reference>
<dbReference type="AlphaFoldDB" id="A0A9P0HH99"/>
<keyword evidence="3" id="KW-1185">Reference proteome</keyword>
<protein>
    <submittedName>
        <fullName evidence="2">Uncharacterized protein</fullName>
    </submittedName>
</protein>
<feature type="region of interest" description="Disordered" evidence="1">
    <location>
        <begin position="74"/>
        <end position="121"/>
    </location>
</feature>
<proteinExistence type="predicted"/>
<name>A0A9P0HH99_NEZVI</name>
<evidence type="ECO:0000256" key="1">
    <source>
        <dbReference type="SAM" id="MobiDB-lite"/>
    </source>
</evidence>
<sequence length="226" mass="25276">YVKVEREGWTVAGYQRDGVGAVSTPSSPTSRLLMEYEMHLRNTLAKGMDAESYSLHTFEALLTQSMENLEFAEQLPSANTRSPYPNRRRGGSSSMNKSSTLPLPHRLSLERPASSAAVRDGYYSDRNEMARERGYLSDHNTSSRCASCLGESARAQWFRHSDGWRSGSSTLGSCGSYATSTTSTRRSPWDSLPSLRHEGSLNDSGYKSNRADSFEQRFVVLHHTFR</sequence>
<feature type="non-terminal residue" evidence="2">
    <location>
        <position position="1"/>
    </location>
</feature>
<dbReference type="Proteomes" id="UP001152798">
    <property type="component" value="Chromosome 5"/>
</dbReference>
<accession>A0A9P0HH99</accession>
<dbReference type="OrthoDB" id="6613046at2759"/>
<gene>
    <name evidence="2" type="ORF">NEZAVI_LOCUS10716</name>
</gene>
<evidence type="ECO:0000313" key="2">
    <source>
        <dbReference type="EMBL" id="CAH1401764.1"/>
    </source>
</evidence>
<feature type="compositionally biased region" description="Polar residues" evidence="1">
    <location>
        <begin position="91"/>
        <end position="101"/>
    </location>
</feature>
<evidence type="ECO:0000313" key="3">
    <source>
        <dbReference type="Proteomes" id="UP001152798"/>
    </source>
</evidence>